<dbReference type="GO" id="GO:0004523">
    <property type="term" value="F:RNA-DNA hybrid ribonuclease activity"/>
    <property type="evidence" value="ECO:0007669"/>
    <property type="project" value="InterPro"/>
</dbReference>
<feature type="domain" description="RNase H type-1" evidence="1">
    <location>
        <begin position="70"/>
        <end position="109"/>
    </location>
</feature>
<evidence type="ECO:0000313" key="3">
    <source>
        <dbReference type="Proteomes" id="UP001280121"/>
    </source>
</evidence>
<dbReference type="EMBL" id="JANJYI010000007">
    <property type="protein sequence ID" value="KAK2641165.1"/>
    <property type="molecule type" value="Genomic_DNA"/>
</dbReference>
<dbReference type="InterPro" id="IPR002156">
    <property type="entry name" value="RNaseH_domain"/>
</dbReference>
<dbReference type="GO" id="GO:0003676">
    <property type="term" value="F:nucleic acid binding"/>
    <property type="evidence" value="ECO:0007669"/>
    <property type="project" value="InterPro"/>
</dbReference>
<comment type="caution">
    <text evidence="2">The sequence shown here is derived from an EMBL/GenBank/DDBJ whole genome shotgun (WGS) entry which is preliminary data.</text>
</comment>
<dbReference type="Pfam" id="PF13456">
    <property type="entry name" value="RVT_3"/>
    <property type="match status" value="1"/>
</dbReference>
<protein>
    <recommendedName>
        <fullName evidence="1">RNase H type-1 domain-containing protein</fullName>
    </recommendedName>
</protein>
<keyword evidence="3" id="KW-1185">Reference proteome</keyword>
<gene>
    <name evidence="2" type="ORF">Ddye_022928</name>
</gene>
<accession>A0AAD9TS01</accession>
<sequence length="150" mass="16888">MGSDGFYLRCEVAIEDTDHLLRGCSYSVTIWDYIFKDGISSAFYASDTIEWVRMNLTSDNLLLAKDIPVNHPLFNIANGCSALINSDWRCLVSHVYREGNKVVDGLARMGHGVEAGLQIFEALLLDIWLIFQDDWNGCAYSRSYPSSSHL</sequence>
<reference evidence="2" key="1">
    <citation type="journal article" date="2023" name="Plant J.">
        <title>Genome sequences and population genomics provide insights into the demographic history, inbreeding, and mutation load of two 'living fossil' tree species of Dipteronia.</title>
        <authorList>
            <person name="Feng Y."/>
            <person name="Comes H.P."/>
            <person name="Chen J."/>
            <person name="Zhu S."/>
            <person name="Lu R."/>
            <person name="Zhang X."/>
            <person name="Li P."/>
            <person name="Qiu J."/>
            <person name="Olsen K.M."/>
            <person name="Qiu Y."/>
        </authorList>
    </citation>
    <scope>NUCLEOTIDE SEQUENCE</scope>
    <source>
        <strain evidence="2">KIB01</strain>
    </source>
</reference>
<organism evidence="2 3">
    <name type="scientific">Dipteronia dyeriana</name>
    <dbReference type="NCBI Taxonomy" id="168575"/>
    <lineage>
        <taxon>Eukaryota</taxon>
        <taxon>Viridiplantae</taxon>
        <taxon>Streptophyta</taxon>
        <taxon>Embryophyta</taxon>
        <taxon>Tracheophyta</taxon>
        <taxon>Spermatophyta</taxon>
        <taxon>Magnoliopsida</taxon>
        <taxon>eudicotyledons</taxon>
        <taxon>Gunneridae</taxon>
        <taxon>Pentapetalae</taxon>
        <taxon>rosids</taxon>
        <taxon>malvids</taxon>
        <taxon>Sapindales</taxon>
        <taxon>Sapindaceae</taxon>
        <taxon>Hippocastanoideae</taxon>
        <taxon>Acereae</taxon>
        <taxon>Dipteronia</taxon>
    </lineage>
</organism>
<proteinExistence type="predicted"/>
<evidence type="ECO:0000313" key="2">
    <source>
        <dbReference type="EMBL" id="KAK2641165.1"/>
    </source>
</evidence>
<evidence type="ECO:0000259" key="1">
    <source>
        <dbReference type="Pfam" id="PF13456"/>
    </source>
</evidence>
<name>A0AAD9TS01_9ROSI</name>
<dbReference type="Proteomes" id="UP001280121">
    <property type="component" value="Unassembled WGS sequence"/>
</dbReference>
<dbReference type="AlphaFoldDB" id="A0AAD9TS01"/>